<evidence type="ECO:0000313" key="3">
    <source>
        <dbReference type="Proteomes" id="UP000243515"/>
    </source>
</evidence>
<keyword evidence="3" id="KW-1185">Reference proteome</keyword>
<feature type="compositionally biased region" description="Basic and acidic residues" evidence="1">
    <location>
        <begin position="325"/>
        <end position="350"/>
    </location>
</feature>
<feature type="compositionally biased region" description="Polar residues" evidence="1">
    <location>
        <begin position="290"/>
        <end position="301"/>
    </location>
</feature>
<name>A0A232LRA1_9EURO</name>
<proteinExistence type="predicted"/>
<sequence>MPPPLVQPTEQERQLQCLATAFDALLHAAQFLSRKEQDLQRRVKFAYEEYLKLAHRITGGSGLNEDSVSQKILHGDSELNSSVDRPSTRLDLINTLRSAGQFEHQALEDIVAGLDCYRSILGPEGSEDNDFHISSNPCLVAARARGSTALEHDFTTNGIKGTLRCPFAKSNDLPVSPVKNDSATTLNDICGHEDLDPIKAELNQDIHSNNARSAKSAPRCPIRYLDQHSPEEMAQYFQNHKHEIPRSHAICVKRYQKNSESVRQIDAKYGSLVNMLQGLGQKHRPYLPTSGRNRTSTYTSVSAERVDKWAKDVSSQSLEPAPALTREDNNNQEPTDRSGRFERPLREVRVGESPSRPWGIPVPVPLPEPLPQSVNLPESKRPAFSNHGSIPTTVRSTARCPFTSSKEPVLRSEPLPSNPQKSHDAEGATPKAETFKDPTSPPGGINPMLLSSAAKIVINGPVLFGYSAEQAMQLIQQLGSPECT</sequence>
<organism evidence="2 3">
    <name type="scientific">Elaphomyces granulatus</name>
    <dbReference type="NCBI Taxonomy" id="519963"/>
    <lineage>
        <taxon>Eukaryota</taxon>
        <taxon>Fungi</taxon>
        <taxon>Dikarya</taxon>
        <taxon>Ascomycota</taxon>
        <taxon>Pezizomycotina</taxon>
        <taxon>Eurotiomycetes</taxon>
        <taxon>Eurotiomycetidae</taxon>
        <taxon>Eurotiales</taxon>
        <taxon>Elaphomycetaceae</taxon>
        <taxon>Elaphomyces</taxon>
    </lineage>
</organism>
<reference evidence="2 3" key="1">
    <citation type="journal article" date="2015" name="Environ. Microbiol.">
        <title>Metagenome sequence of Elaphomyces granulatus from sporocarp tissue reveals Ascomycota ectomycorrhizal fingerprints of genome expansion and a Proteobacteria-rich microbiome.</title>
        <authorList>
            <person name="Quandt C.A."/>
            <person name="Kohler A."/>
            <person name="Hesse C.N."/>
            <person name="Sharpton T.J."/>
            <person name="Martin F."/>
            <person name="Spatafora J.W."/>
        </authorList>
    </citation>
    <scope>NUCLEOTIDE SEQUENCE [LARGE SCALE GENOMIC DNA]</scope>
    <source>
        <strain evidence="2 3">OSC145934</strain>
    </source>
</reference>
<dbReference type="Proteomes" id="UP000243515">
    <property type="component" value="Unassembled WGS sequence"/>
</dbReference>
<protein>
    <submittedName>
        <fullName evidence="2">Uncharacterized protein</fullName>
    </submittedName>
</protein>
<dbReference type="OrthoDB" id="5343576at2759"/>
<feature type="region of interest" description="Disordered" evidence="1">
    <location>
        <begin position="282"/>
        <end position="301"/>
    </location>
</feature>
<feature type="compositionally biased region" description="Polar residues" evidence="1">
    <location>
        <begin position="386"/>
        <end position="406"/>
    </location>
</feature>
<feature type="region of interest" description="Disordered" evidence="1">
    <location>
        <begin position="371"/>
        <end position="445"/>
    </location>
</feature>
<dbReference type="AlphaFoldDB" id="A0A232LRA1"/>
<comment type="caution">
    <text evidence="2">The sequence shown here is derived from an EMBL/GenBank/DDBJ whole genome shotgun (WGS) entry which is preliminary data.</text>
</comment>
<evidence type="ECO:0000313" key="2">
    <source>
        <dbReference type="EMBL" id="OXV06676.1"/>
    </source>
</evidence>
<accession>A0A232LRA1</accession>
<evidence type="ECO:0000256" key="1">
    <source>
        <dbReference type="SAM" id="MobiDB-lite"/>
    </source>
</evidence>
<dbReference type="EMBL" id="NPHW01005528">
    <property type="protein sequence ID" value="OXV06676.1"/>
    <property type="molecule type" value="Genomic_DNA"/>
</dbReference>
<gene>
    <name evidence="2" type="ORF">Egran_05554</name>
</gene>
<feature type="region of interest" description="Disordered" evidence="1">
    <location>
        <begin position="309"/>
        <end position="357"/>
    </location>
</feature>